<evidence type="ECO:0000259" key="2">
    <source>
        <dbReference type="Pfam" id="PF04200"/>
    </source>
</evidence>
<feature type="chain" id="PRO_5047063168" evidence="1">
    <location>
        <begin position="28"/>
        <end position="485"/>
    </location>
</feature>
<feature type="domain" description="Lipoprotein-associated type-17" evidence="2">
    <location>
        <begin position="215"/>
        <end position="286"/>
    </location>
</feature>
<dbReference type="EMBL" id="JAZDWZ010000012">
    <property type="protein sequence ID" value="MEE3928590.1"/>
    <property type="molecule type" value="Genomic_DNA"/>
</dbReference>
<dbReference type="InterPro" id="IPR007326">
    <property type="entry name" value="Lipoprotein-assoc_dom"/>
</dbReference>
<feature type="domain" description="Lipoprotein-associated type-17" evidence="2">
    <location>
        <begin position="125"/>
        <end position="200"/>
    </location>
</feature>
<dbReference type="Pfam" id="PF04200">
    <property type="entry name" value="Lipoprotein_17"/>
    <property type="match status" value="3"/>
</dbReference>
<feature type="domain" description="Lipoprotein-associated type-17" evidence="2">
    <location>
        <begin position="40"/>
        <end position="110"/>
    </location>
</feature>
<comment type="caution">
    <text evidence="3">The sequence shown here is derived from an EMBL/GenBank/DDBJ whole genome shotgun (WGS) entry which is preliminary data.</text>
</comment>
<dbReference type="Proteomes" id="UP001344817">
    <property type="component" value="Unassembled WGS sequence"/>
</dbReference>
<organism evidence="3 4">
    <name type="scientific">Mycoplasmopsis ciconiae</name>
    <dbReference type="NCBI Taxonomy" id="561067"/>
    <lineage>
        <taxon>Bacteria</taxon>
        <taxon>Bacillati</taxon>
        <taxon>Mycoplasmatota</taxon>
        <taxon>Mycoplasmoidales</taxon>
        <taxon>Metamycoplasmataceae</taxon>
        <taxon>Mycoplasmopsis</taxon>
    </lineage>
</organism>
<sequence length="485" mass="55866">MNFKNKKMLIISTLTSASLIMPTFALISCTPTKVDHTQEIKKEITQFSESKNLIASQIPTDKILEILKKYYQNAVIENSLTTSTNDAEGNLTITFEILQQQNKEQKNITIAVVSLAQSQELDQQLSKVKLSFSNNLDFSQLPSTFNLETNSVLISDPDFKLVDLNYQADDDLGVLKFTYKLNKNNFNSETKTQIINGFKSLFEENLKNLEVAFQDNENKSQDQVFASTIKGQEHGILLKNKDDNYNYQLEIVNFDDLNGTLEIKVTINKDNKKSKPKIFNLSGFKTFKSPQKAVEEFLEKLKIKQSSFSKTIDQVNKYDFDYDYPQGYEFDHDLSLEINDQKALLTFSLQLISNKNVKSGLFTKEFTFKKSINDAQNIQKQIQNSLDNKKWLKANFGFEQFKNLIETTENIEFTHREDLRKLRIYSPNYGYIIETPDFGDEQLKQMRWDNIKAKVVDGKIVLTFTLSIKGKNILDNQVISVEISK</sequence>
<dbReference type="RefSeq" id="WP_330501003.1">
    <property type="nucleotide sequence ID" value="NZ_JAZDWZ010000012.1"/>
</dbReference>
<evidence type="ECO:0000313" key="3">
    <source>
        <dbReference type="EMBL" id="MEE3928590.1"/>
    </source>
</evidence>
<dbReference type="PROSITE" id="PS51257">
    <property type="entry name" value="PROKAR_LIPOPROTEIN"/>
    <property type="match status" value="1"/>
</dbReference>
<gene>
    <name evidence="3" type="ORF">V2E24_03310</name>
</gene>
<reference evidence="3" key="1">
    <citation type="submission" date="2024-01" db="EMBL/GenBank/DDBJ databases">
        <title>Genome sequence of Mycoplasma ciconiae type strain DSM 25251.</title>
        <authorList>
            <person name="Spergser J."/>
        </authorList>
    </citation>
    <scope>NUCLEOTIDE SEQUENCE [LARGE SCALE GENOMIC DNA]</scope>
    <source>
        <strain evidence="3">DSM 25251</strain>
    </source>
</reference>
<protein>
    <submittedName>
        <fullName evidence="3">Lipoprotein 17-related variable surface protein</fullName>
    </submittedName>
</protein>
<evidence type="ECO:0000313" key="4">
    <source>
        <dbReference type="Proteomes" id="UP001344817"/>
    </source>
</evidence>
<keyword evidence="1" id="KW-0732">Signal</keyword>
<accession>A0ABU7MM33</accession>
<keyword evidence="4" id="KW-1185">Reference proteome</keyword>
<evidence type="ECO:0000256" key="1">
    <source>
        <dbReference type="SAM" id="SignalP"/>
    </source>
</evidence>
<name>A0ABU7MM33_9BACT</name>
<keyword evidence="3" id="KW-0449">Lipoprotein</keyword>
<proteinExistence type="predicted"/>
<feature type="signal peptide" evidence="1">
    <location>
        <begin position="1"/>
        <end position="27"/>
    </location>
</feature>